<reference evidence="3" key="2">
    <citation type="submission" date="2013-07" db="EMBL/GenBank/DDBJ databases">
        <authorList>
            <consortium name="The Broad Institute Genome Sequencing Platform"/>
            <person name="Cuomo C."/>
            <person name="Litvintseva A."/>
            <person name="Chen Y."/>
            <person name="Heitman J."/>
            <person name="Sun S."/>
            <person name="Springer D."/>
            <person name="Dromer F."/>
            <person name="Young S.K."/>
            <person name="Zeng Q."/>
            <person name="Gargeya S."/>
            <person name="Fitzgerald M."/>
            <person name="Abouelleil A."/>
            <person name="Alvarado L."/>
            <person name="Berlin A.M."/>
            <person name="Chapman S.B."/>
            <person name="Dewar J."/>
            <person name="Goldberg J."/>
            <person name="Griggs A."/>
            <person name="Gujja S."/>
            <person name="Hansen M."/>
            <person name="Howarth C."/>
            <person name="Imamovic A."/>
            <person name="Larimer J."/>
            <person name="McCowan C."/>
            <person name="Murphy C."/>
            <person name="Pearson M."/>
            <person name="Priest M."/>
            <person name="Roberts A."/>
            <person name="Saif S."/>
            <person name="Shea T."/>
            <person name="Sykes S."/>
            <person name="Wortman J."/>
            <person name="Nusbaum C."/>
            <person name="Birren B."/>
        </authorList>
    </citation>
    <scope>NUCLEOTIDE SEQUENCE</scope>
    <source>
        <strain evidence="3">CBS 10117</strain>
    </source>
</reference>
<dbReference type="KEGG" id="kdj:28969538"/>
<evidence type="ECO:0000256" key="1">
    <source>
        <dbReference type="SAM" id="MobiDB-lite"/>
    </source>
</evidence>
<protein>
    <submittedName>
        <fullName evidence="2">Uncharacterized protein</fullName>
    </submittedName>
</protein>
<gene>
    <name evidence="2" type="ORF">I303_05839</name>
    <name evidence="3" type="ORF">I303_105817</name>
</gene>
<name>A0A1A6A0G4_9TREE</name>
<evidence type="ECO:0000313" key="4">
    <source>
        <dbReference type="Proteomes" id="UP000078595"/>
    </source>
</evidence>
<reference evidence="3" key="3">
    <citation type="submission" date="2024-02" db="EMBL/GenBank/DDBJ databases">
        <title>Comparative genomics of Cryptococcus and Kwoniella reveals pathogenesis evolution and contrasting modes of karyotype evolution via chromosome fusion or intercentromeric recombination.</title>
        <authorList>
            <person name="Coelho M.A."/>
            <person name="David-Palma M."/>
            <person name="Shea T."/>
            <person name="Bowers K."/>
            <person name="McGinley-Smith S."/>
            <person name="Mohammad A.W."/>
            <person name="Gnirke A."/>
            <person name="Yurkov A.M."/>
            <person name="Nowrousian M."/>
            <person name="Sun S."/>
            <person name="Cuomo C.A."/>
            <person name="Heitman J."/>
        </authorList>
    </citation>
    <scope>NUCLEOTIDE SEQUENCE</scope>
    <source>
        <strain evidence="3">CBS 10117</strain>
    </source>
</reference>
<dbReference type="EMBL" id="CP144536">
    <property type="protein sequence ID" value="WWC63217.1"/>
    <property type="molecule type" value="Genomic_DNA"/>
</dbReference>
<accession>A0A1A6A0G4</accession>
<dbReference type="EMBL" id="KI894033">
    <property type="protein sequence ID" value="OBR83559.1"/>
    <property type="molecule type" value="Genomic_DNA"/>
</dbReference>
<dbReference type="GeneID" id="28969538"/>
<organism evidence="2">
    <name type="scientific">Kwoniella dejecticola CBS 10117</name>
    <dbReference type="NCBI Taxonomy" id="1296121"/>
    <lineage>
        <taxon>Eukaryota</taxon>
        <taxon>Fungi</taxon>
        <taxon>Dikarya</taxon>
        <taxon>Basidiomycota</taxon>
        <taxon>Agaricomycotina</taxon>
        <taxon>Tremellomycetes</taxon>
        <taxon>Tremellales</taxon>
        <taxon>Cryptococcaceae</taxon>
        <taxon>Kwoniella</taxon>
    </lineage>
</organism>
<dbReference type="VEuPathDB" id="FungiDB:I303_05839"/>
<dbReference type="AlphaFoldDB" id="A0A1A6A0G4"/>
<proteinExistence type="predicted"/>
<sequence length="103" mass="11819">MNQRQRNDSATELEPLTEEDRQQIQASADFHAIEGQTSELFGYLPESSSDRATLTKKLETYRTSATARPYHAATNDNNRAEYLRWFYDVTARLTAELREQGSS</sequence>
<dbReference type="RefSeq" id="XP_018261401.1">
    <property type="nucleotide sequence ID" value="XM_018409129.1"/>
</dbReference>
<evidence type="ECO:0000313" key="3">
    <source>
        <dbReference type="EMBL" id="WWC63217.1"/>
    </source>
</evidence>
<reference evidence="2" key="1">
    <citation type="submission" date="2013-07" db="EMBL/GenBank/DDBJ databases">
        <title>The Genome Sequence of Cryptococcus dejecticola CBS10117.</title>
        <authorList>
            <consortium name="The Broad Institute Genome Sequencing Platform"/>
            <person name="Cuomo C."/>
            <person name="Litvintseva A."/>
            <person name="Chen Y."/>
            <person name="Heitman J."/>
            <person name="Sun S."/>
            <person name="Springer D."/>
            <person name="Dromer F."/>
            <person name="Young S.K."/>
            <person name="Zeng Q."/>
            <person name="Gargeya S."/>
            <person name="Fitzgerald M."/>
            <person name="Abouelleil A."/>
            <person name="Alvarado L."/>
            <person name="Berlin A.M."/>
            <person name="Chapman S.B."/>
            <person name="Dewar J."/>
            <person name="Goldberg J."/>
            <person name="Griggs A."/>
            <person name="Gujja S."/>
            <person name="Hansen M."/>
            <person name="Howarth C."/>
            <person name="Imamovic A."/>
            <person name="Larimer J."/>
            <person name="McCowan C."/>
            <person name="Murphy C."/>
            <person name="Pearson M."/>
            <person name="Priest M."/>
            <person name="Roberts A."/>
            <person name="Saif S."/>
            <person name="Shea T."/>
            <person name="Sykes S."/>
            <person name="Wortman J."/>
            <person name="Nusbaum C."/>
            <person name="Birren B."/>
        </authorList>
    </citation>
    <scope>NUCLEOTIDE SEQUENCE [LARGE SCALE GENOMIC DNA]</scope>
    <source>
        <strain evidence="2">CBS 10117</strain>
    </source>
</reference>
<dbReference type="Proteomes" id="UP000078595">
    <property type="component" value="Chromosome 7"/>
</dbReference>
<keyword evidence="4" id="KW-1185">Reference proteome</keyword>
<evidence type="ECO:0000313" key="2">
    <source>
        <dbReference type="EMBL" id="OBR83559.1"/>
    </source>
</evidence>
<feature type="region of interest" description="Disordered" evidence="1">
    <location>
        <begin position="1"/>
        <end position="22"/>
    </location>
</feature>